<dbReference type="Proteomes" id="UP000027037">
    <property type="component" value="Unassembled WGS sequence"/>
</dbReference>
<reference evidence="3 4" key="1">
    <citation type="journal article" date="2014" name="Antonie Van Leeuwenhoek">
        <title>Hyphomonas beringensis sp. nov. and Hyphomonas chukchiensis sp. nov., isolated from surface seawater of the Bering Sea and Chukchi Sea.</title>
        <authorList>
            <person name="Li C."/>
            <person name="Lai Q."/>
            <person name="Li G."/>
            <person name="Dong C."/>
            <person name="Wang J."/>
            <person name="Liao Y."/>
            <person name="Shao Z."/>
        </authorList>
    </citation>
    <scope>NUCLEOTIDE SEQUENCE [LARGE SCALE GENOMIC DNA]</scope>
    <source>
        <strain evidence="3 4">25B14_1</strain>
    </source>
</reference>
<evidence type="ECO:0000259" key="2">
    <source>
        <dbReference type="Pfam" id="PF20075"/>
    </source>
</evidence>
<evidence type="ECO:0000313" key="4">
    <source>
        <dbReference type="Proteomes" id="UP000027037"/>
    </source>
</evidence>
<evidence type="ECO:0000256" key="1">
    <source>
        <dbReference type="SAM" id="MobiDB-lite"/>
    </source>
</evidence>
<dbReference type="PATRIC" id="fig|1280946.3.peg.2086"/>
<dbReference type="AlphaFoldDB" id="A0A062UDD4"/>
<dbReference type="EMBL" id="AWFF01000042">
    <property type="protein sequence ID" value="KCZ54130.1"/>
    <property type="molecule type" value="Genomic_DNA"/>
</dbReference>
<organism evidence="3 4">
    <name type="scientific">Hyphomonas beringensis</name>
    <dbReference type="NCBI Taxonomy" id="1280946"/>
    <lineage>
        <taxon>Bacteria</taxon>
        <taxon>Pseudomonadati</taxon>
        <taxon>Pseudomonadota</taxon>
        <taxon>Alphaproteobacteria</taxon>
        <taxon>Hyphomonadales</taxon>
        <taxon>Hyphomonadaceae</taxon>
        <taxon>Hyphomonas</taxon>
    </lineage>
</organism>
<dbReference type="Pfam" id="PF20075">
    <property type="entry name" value="DUF6471"/>
    <property type="match status" value="1"/>
</dbReference>
<feature type="region of interest" description="Disordered" evidence="1">
    <location>
        <begin position="1"/>
        <end position="21"/>
    </location>
</feature>
<dbReference type="eggNOG" id="ENOG5032Y9A">
    <property type="taxonomic scope" value="Bacteria"/>
</dbReference>
<sequence length="93" mass="10087">MTLVKSSPPPKAQPRKDAPINAEYQEKAKVLLRDMIGGDYAMLAEKLNAMGIEISVRGLENKISRGGFSAAFLLQCMGALDVSDFCVPQDESL</sequence>
<dbReference type="InterPro" id="IPR045526">
    <property type="entry name" value="DUF6471"/>
</dbReference>
<feature type="domain" description="DUF6471" evidence="2">
    <location>
        <begin position="37"/>
        <end position="84"/>
    </location>
</feature>
<name>A0A062UDD4_9PROT</name>
<dbReference type="RefSeq" id="WP_034796554.1">
    <property type="nucleotide sequence ID" value="NZ_AWFF01000042.1"/>
</dbReference>
<gene>
    <name evidence="3" type="ORF">HY29_15420</name>
</gene>
<dbReference type="OrthoDB" id="9808716at2"/>
<keyword evidence="4" id="KW-1185">Reference proteome</keyword>
<dbReference type="STRING" id="1280946.HY29_15420"/>
<comment type="caution">
    <text evidence="3">The sequence shown here is derived from an EMBL/GenBank/DDBJ whole genome shotgun (WGS) entry which is preliminary data.</text>
</comment>
<evidence type="ECO:0000313" key="3">
    <source>
        <dbReference type="EMBL" id="KCZ54130.1"/>
    </source>
</evidence>
<proteinExistence type="predicted"/>
<protein>
    <recommendedName>
        <fullName evidence="2">DUF6471 domain-containing protein</fullName>
    </recommendedName>
</protein>
<accession>A0A062UDD4</accession>